<keyword evidence="3" id="KW-1185">Reference proteome</keyword>
<evidence type="ECO:0000313" key="2">
    <source>
        <dbReference type="EMBL" id="GFY06743.1"/>
    </source>
</evidence>
<proteinExistence type="predicted"/>
<evidence type="ECO:0000313" key="3">
    <source>
        <dbReference type="Proteomes" id="UP000887159"/>
    </source>
</evidence>
<dbReference type="AlphaFoldDB" id="A0A8X6VG98"/>
<name>A0A8X6VG98_TRICX</name>
<dbReference type="EMBL" id="BMAU01021263">
    <property type="protein sequence ID" value="GFY06743.1"/>
    <property type="molecule type" value="Genomic_DNA"/>
</dbReference>
<organism evidence="2 3">
    <name type="scientific">Trichonephila clavipes</name>
    <name type="common">Golden silk orbweaver</name>
    <name type="synonym">Nephila clavipes</name>
    <dbReference type="NCBI Taxonomy" id="2585209"/>
    <lineage>
        <taxon>Eukaryota</taxon>
        <taxon>Metazoa</taxon>
        <taxon>Ecdysozoa</taxon>
        <taxon>Arthropoda</taxon>
        <taxon>Chelicerata</taxon>
        <taxon>Arachnida</taxon>
        <taxon>Araneae</taxon>
        <taxon>Araneomorphae</taxon>
        <taxon>Entelegynae</taxon>
        <taxon>Araneoidea</taxon>
        <taxon>Nephilidae</taxon>
        <taxon>Trichonephila</taxon>
    </lineage>
</organism>
<gene>
    <name evidence="2" type="ORF">TNCV_2202781</name>
</gene>
<evidence type="ECO:0000256" key="1">
    <source>
        <dbReference type="SAM" id="MobiDB-lite"/>
    </source>
</evidence>
<feature type="region of interest" description="Disordered" evidence="1">
    <location>
        <begin position="1"/>
        <end position="23"/>
    </location>
</feature>
<dbReference type="Proteomes" id="UP000887159">
    <property type="component" value="Unassembled WGS sequence"/>
</dbReference>
<feature type="region of interest" description="Disordered" evidence="1">
    <location>
        <begin position="37"/>
        <end position="67"/>
    </location>
</feature>
<comment type="caution">
    <text evidence="2">The sequence shown here is derived from an EMBL/GenBank/DDBJ whole genome shotgun (WGS) entry which is preliminary data.</text>
</comment>
<sequence>MPDEEVINNGKTRKGEERGQRNPCHWRSCSFANPTPLAHADTSRDVLPRGGTSQWRPTRFNLYDNEM</sequence>
<accession>A0A8X6VG98</accession>
<protein>
    <submittedName>
        <fullName evidence="2">Uncharacterized protein</fullName>
    </submittedName>
</protein>
<reference evidence="2" key="1">
    <citation type="submission" date="2020-08" db="EMBL/GenBank/DDBJ databases">
        <title>Multicomponent nature underlies the extraordinary mechanical properties of spider dragline silk.</title>
        <authorList>
            <person name="Kono N."/>
            <person name="Nakamura H."/>
            <person name="Mori M."/>
            <person name="Yoshida Y."/>
            <person name="Ohtoshi R."/>
            <person name="Malay A.D."/>
            <person name="Moran D.A.P."/>
            <person name="Tomita M."/>
            <person name="Numata K."/>
            <person name="Arakawa K."/>
        </authorList>
    </citation>
    <scope>NUCLEOTIDE SEQUENCE</scope>
</reference>